<name>A0A397TK14_9GLOM</name>
<keyword evidence="1" id="KW-0175">Coiled coil</keyword>
<dbReference type="EMBL" id="QKYT01000063">
    <property type="protein sequence ID" value="RIA95351.1"/>
    <property type="molecule type" value="Genomic_DNA"/>
</dbReference>
<evidence type="ECO:0000313" key="3">
    <source>
        <dbReference type="EMBL" id="RIA95351.1"/>
    </source>
</evidence>
<feature type="region of interest" description="Disordered" evidence="2">
    <location>
        <begin position="1"/>
        <end position="31"/>
    </location>
</feature>
<dbReference type="Proteomes" id="UP000265703">
    <property type="component" value="Unassembled WGS sequence"/>
</dbReference>
<sequence length="120" mass="13341">MINGVPGSVQVTNQSFTRGRGRTVGNKKDFEISPPEEHIHALVSPPKSTATSEVLKLREEVASLKEKLSKSEYEFDIVVKPKQKANKWTINIEQGTLSDLKDYIRELPPALETMGQCSTS</sequence>
<reference evidence="3 4" key="1">
    <citation type="submission" date="2018-06" db="EMBL/GenBank/DDBJ databases">
        <title>Comparative genomics reveals the genomic features of Rhizophagus irregularis, R. cerebriforme, R. diaphanum and Gigaspora rosea, and their symbiotic lifestyle signature.</title>
        <authorList>
            <person name="Morin E."/>
            <person name="San Clemente H."/>
            <person name="Chen E.C.H."/>
            <person name="De La Providencia I."/>
            <person name="Hainaut M."/>
            <person name="Kuo A."/>
            <person name="Kohler A."/>
            <person name="Murat C."/>
            <person name="Tang N."/>
            <person name="Roy S."/>
            <person name="Loubradou J."/>
            <person name="Henrissat B."/>
            <person name="Grigoriev I.V."/>
            <person name="Corradi N."/>
            <person name="Roux C."/>
            <person name="Martin F.M."/>
        </authorList>
    </citation>
    <scope>NUCLEOTIDE SEQUENCE [LARGE SCALE GENOMIC DNA]</scope>
    <source>
        <strain evidence="3 4">DAOM 227022</strain>
    </source>
</reference>
<gene>
    <name evidence="3" type="ORF">C1645_816855</name>
</gene>
<protein>
    <submittedName>
        <fullName evidence="3">Uncharacterized protein</fullName>
    </submittedName>
</protein>
<dbReference type="AlphaFoldDB" id="A0A397TK14"/>
<evidence type="ECO:0000313" key="4">
    <source>
        <dbReference type="Proteomes" id="UP000265703"/>
    </source>
</evidence>
<comment type="caution">
    <text evidence="3">The sequence shown here is derived from an EMBL/GenBank/DDBJ whole genome shotgun (WGS) entry which is preliminary data.</text>
</comment>
<evidence type="ECO:0000256" key="2">
    <source>
        <dbReference type="SAM" id="MobiDB-lite"/>
    </source>
</evidence>
<accession>A0A397TK14</accession>
<feature type="coiled-coil region" evidence="1">
    <location>
        <begin position="47"/>
        <end position="74"/>
    </location>
</feature>
<dbReference type="OrthoDB" id="10571878at2759"/>
<keyword evidence="4" id="KW-1185">Reference proteome</keyword>
<proteinExistence type="predicted"/>
<organism evidence="3 4">
    <name type="scientific">Glomus cerebriforme</name>
    <dbReference type="NCBI Taxonomy" id="658196"/>
    <lineage>
        <taxon>Eukaryota</taxon>
        <taxon>Fungi</taxon>
        <taxon>Fungi incertae sedis</taxon>
        <taxon>Mucoromycota</taxon>
        <taxon>Glomeromycotina</taxon>
        <taxon>Glomeromycetes</taxon>
        <taxon>Glomerales</taxon>
        <taxon>Glomeraceae</taxon>
        <taxon>Glomus</taxon>
    </lineage>
</organism>
<evidence type="ECO:0000256" key="1">
    <source>
        <dbReference type="SAM" id="Coils"/>
    </source>
</evidence>